<dbReference type="PANTHER" id="PTHR43693">
    <property type="entry name" value="PROTEIN PHOSPHATASE CHEZ"/>
    <property type="match status" value="1"/>
</dbReference>
<keyword evidence="1" id="KW-0145">Chemotaxis</keyword>
<proteinExistence type="predicted"/>
<dbReference type="Pfam" id="PF04509">
    <property type="entry name" value="CheC"/>
    <property type="match status" value="2"/>
</dbReference>
<feature type="domain" description="CheC-like protein" evidence="3">
    <location>
        <begin position="14"/>
        <end position="50"/>
    </location>
</feature>
<protein>
    <submittedName>
        <fullName evidence="4">Chemotaxis protein CheC</fullName>
    </submittedName>
</protein>
<keyword evidence="5" id="KW-1185">Reference proteome</keyword>
<name>A0ABV8X2B4_9LACT</name>
<dbReference type="InterPro" id="IPR050992">
    <property type="entry name" value="CheZ_family_phosphatases"/>
</dbReference>
<accession>A0ABV8X2B4</accession>
<keyword evidence="2" id="KW-0378">Hydrolase</keyword>
<reference evidence="5" key="1">
    <citation type="journal article" date="2019" name="Int. J. Syst. Evol. Microbiol.">
        <title>The Global Catalogue of Microorganisms (GCM) 10K type strain sequencing project: providing services to taxonomists for standard genome sequencing and annotation.</title>
        <authorList>
            <consortium name="The Broad Institute Genomics Platform"/>
            <consortium name="The Broad Institute Genome Sequencing Center for Infectious Disease"/>
            <person name="Wu L."/>
            <person name="Ma J."/>
        </authorList>
    </citation>
    <scope>NUCLEOTIDE SEQUENCE [LARGE SCALE GENOMIC DNA]</scope>
    <source>
        <strain evidence="5">CCUG 59778</strain>
    </source>
</reference>
<evidence type="ECO:0000313" key="4">
    <source>
        <dbReference type="EMBL" id="MFC4409194.1"/>
    </source>
</evidence>
<evidence type="ECO:0000256" key="2">
    <source>
        <dbReference type="ARBA" id="ARBA00022801"/>
    </source>
</evidence>
<evidence type="ECO:0000313" key="5">
    <source>
        <dbReference type="Proteomes" id="UP001595817"/>
    </source>
</evidence>
<dbReference type="InterPro" id="IPR028976">
    <property type="entry name" value="CheC-like_sf"/>
</dbReference>
<dbReference type="Proteomes" id="UP001595817">
    <property type="component" value="Unassembled WGS sequence"/>
</dbReference>
<comment type="caution">
    <text evidence="4">The sequence shown here is derived from an EMBL/GenBank/DDBJ whole genome shotgun (WGS) entry which is preliminary data.</text>
</comment>
<dbReference type="EMBL" id="JBHSEC010000002">
    <property type="protein sequence ID" value="MFC4409194.1"/>
    <property type="molecule type" value="Genomic_DNA"/>
</dbReference>
<dbReference type="RefSeq" id="WP_378151691.1">
    <property type="nucleotide sequence ID" value="NZ_JBHSEC010000002.1"/>
</dbReference>
<dbReference type="CDD" id="cd17909">
    <property type="entry name" value="CheC_ClassI"/>
    <property type="match status" value="1"/>
</dbReference>
<organism evidence="4 5">
    <name type="scientific">Chungangia koreensis</name>
    <dbReference type="NCBI Taxonomy" id="752657"/>
    <lineage>
        <taxon>Bacteria</taxon>
        <taxon>Bacillati</taxon>
        <taxon>Bacillota</taxon>
        <taxon>Bacilli</taxon>
        <taxon>Lactobacillales</taxon>
        <taxon>Chungangia</taxon>
    </lineage>
</organism>
<evidence type="ECO:0000259" key="3">
    <source>
        <dbReference type="Pfam" id="PF04509"/>
    </source>
</evidence>
<dbReference type="SUPFAM" id="SSF103039">
    <property type="entry name" value="CheC-like"/>
    <property type="match status" value="1"/>
</dbReference>
<dbReference type="PANTHER" id="PTHR43693:SF1">
    <property type="entry name" value="PROTEIN PHOSPHATASE CHEZ"/>
    <property type="match status" value="1"/>
</dbReference>
<evidence type="ECO:0000256" key="1">
    <source>
        <dbReference type="ARBA" id="ARBA00022500"/>
    </source>
</evidence>
<sequence>MSTSMHEEQQIRDLHLDVLREIGNIGAAHAATSLSSLMRKKIDMHVPDVKLVSFDEMMELAGGAEKVVAGVFLRIEGEVTGSMFFILPVEQANRFIRHLTNDATFDFQEPPFSELGISAMQELGNILSGSYLSALSDFTGLKIMPSVPSLSVDMAGSIISFGLMEISTVSDDVIVIETGIFDSAEGTEGVKGHFFLLPDPPSYRTIFQTLGVL</sequence>
<dbReference type="Gene3D" id="3.40.1550.10">
    <property type="entry name" value="CheC-like"/>
    <property type="match status" value="1"/>
</dbReference>
<feature type="domain" description="CheC-like protein" evidence="3">
    <location>
        <begin position="117"/>
        <end position="151"/>
    </location>
</feature>
<gene>
    <name evidence="4" type="ORF">ACFOZY_01955</name>
</gene>
<dbReference type="InterPro" id="IPR007597">
    <property type="entry name" value="CheC"/>
</dbReference>